<dbReference type="RefSeq" id="WP_138233289.1">
    <property type="nucleotide sequence ID" value="NZ_AP022577.1"/>
</dbReference>
<dbReference type="InterPro" id="IPR037401">
    <property type="entry name" value="SnoaL-like"/>
</dbReference>
<dbReference type="InterPro" id="IPR032710">
    <property type="entry name" value="NTF2-like_dom_sf"/>
</dbReference>
<dbReference type="Proteomes" id="UP000465609">
    <property type="component" value="Chromosome"/>
</dbReference>
<evidence type="ECO:0000313" key="4">
    <source>
        <dbReference type="Proteomes" id="UP000465609"/>
    </source>
</evidence>
<reference evidence="3 4" key="1">
    <citation type="journal article" date="2019" name="Emerg. Microbes Infect.">
        <title>Comprehensive subspecies identification of 175 nontuberculous mycobacteria species based on 7547 genomic profiles.</title>
        <authorList>
            <person name="Matsumoto Y."/>
            <person name="Kinjo T."/>
            <person name="Motooka D."/>
            <person name="Nabeya D."/>
            <person name="Jung N."/>
            <person name="Uechi K."/>
            <person name="Horii T."/>
            <person name="Iida T."/>
            <person name="Fujita J."/>
            <person name="Nakamura S."/>
        </authorList>
    </citation>
    <scope>NUCLEOTIDE SEQUENCE [LARGE SCALE GENOMIC DNA]</scope>
    <source>
        <strain evidence="3 4">JCM 15296</strain>
    </source>
</reference>
<sequence>MTTFARHRDTVEFFVETMHGGADKDALCGILAEDVVLYSPLGDEPLIGREAVLEAMQGVGALAADLTYKEVLSGETHHAAYFRLQVEGTVVDGMDYILLDADGRIAEVTIWWRPLSSGVQMQRRLAGLLGMQPWELLTHGESTFAETRDRSAGVGPRAGSGDKGQDANVTTGRDIS</sequence>
<evidence type="ECO:0000256" key="1">
    <source>
        <dbReference type="SAM" id="MobiDB-lite"/>
    </source>
</evidence>
<evidence type="ECO:0000313" key="3">
    <source>
        <dbReference type="EMBL" id="BBX85436.1"/>
    </source>
</evidence>
<name>A0ABN5YX13_9MYCO</name>
<dbReference type="Pfam" id="PF12680">
    <property type="entry name" value="SnoaL_2"/>
    <property type="match status" value="1"/>
</dbReference>
<feature type="region of interest" description="Disordered" evidence="1">
    <location>
        <begin position="145"/>
        <end position="176"/>
    </location>
</feature>
<dbReference type="EMBL" id="AP022577">
    <property type="protein sequence ID" value="BBX85436.1"/>
    <property type="molecule type" value="Genomic_DNA"/>
</dbReference>
<dbReference type="Gene3D" id="3.10.450.50">
    <property type="match status" value="1"/>
</dbReference>
<dbReference type="SUPFAM" id="SSF54427">
    <property type="entry name" value="NTF2-like"/>
    <property type="match status" value="1"/>
</dbReference>
<protein>
    <recommendedName>
        <fullName evidence="2">SnoaL-like domain-containing protein</fullName>
    </recommendedName>
</protein>
<evidence type="ECO:0000259" key="2">
    <source>
        <dbReference type="Pfam" id="PF12680"/>
    </source>
</evidence>
<organism evidence="3 4">
    <name type="scientific">Mycolicibacterium aubagnense</name>
    <dbReference type="NCBI Taxonomy" id="319707"/>
    <lineage>
        <taxon>Bacteria</taxon>
        <taxon>Bacillati</taxon>
        <taxon>Actinomycetota</taxon>
        <taxon>Actinomycetes</taxon>
        <taxon>Mycobacteriales</taxon>
        <taxon>Mycobacteriaceae</taxon>
        <taxon>Mycolicibacterium</taxon>
    </lineage>
</organism>
<keyword evidence="4" id="KW-1185">Reference proteome</keyword>
<accession>A0ABN5YX13</accession>
<feature type="compositionally biased region" description="Polar residues" evidence="1">
    <location>
        <begin position="167"/>
        <end position="176"/>
    </location>
</feature>
<gene>
    <name evidence="3" type="ORF">MAUB_33090</name>
</gene>
<feature type="domain" description="SnoaL-like" evidence="2">
    <location>
        <begin position="14"/>
        <end position="108"/>
    </location>
</feature>
<proteinExistence type="predicted"/>